<dbReference type="GO" id="GO:0016646">
    <property type="term" value="F:oxidoreductase activity, acting on the CH-NH group of donors, NAD or NADP as acceptor"/>
    <property type="evidence" value="ECO:0007669"/>
    <property type="project" value="UniProtKB-ARBA"/>
</dbReference>
<dbReference type="Gene3D" id="2.30.110.10">
    <property type="entry name" value="Electron Transport, Fmn-binding Protein, Chain A"/>
    <property type="match status" value="1"/>
</dbReference>
<dbReference type="InterPro" id="IPR002563">
    <property type="entry name" value="Flavin_Rdtase-like_dom"/>
</dbReference>
<evidence type="ECO:0000259" key="5">
    <source>
        <dbReference type="SMART" id="SM00903"/>
    </source>
</evidence>
<evidence type="ECO:0000256" key="2">
    <source>
        <dbReference type="ARBA" id="ARBA00022630"/>
    </source>
</evidence>
<reference evidence="6 7" key="1">
    <citation type="submission" date="2015-09" db="EMBL/GenBank/DDBJ databases">
        <title>Identification and resolution of microdiversity through metagenomic sequencing of parallel consortia.</title>
        <authorList>
            <person name="Nelson W.C."/>
            <person name="Romine M.F."/>
            <person name="Lindemann S.R."/>
        </authorList>
    </citation>
    <scope>NUCLEOTIDE SEQUENCE [LARGE SCALE GENOMIC DNA]</scope>
    <source>
        <strain evidence="6">Ana</strain>
    </source>
</reference>
<comment type="cofactor">
    <cofactor evidence="1">
        <name>FMN</name>
        <dbReference type="ChEBI" id="CHEBI:58210"/>
    </cofactor>
</comment>
<evidence type="ECO:0000313" key="7">
    <source>
        <dbReference type="Proteomes" id="UP000050465"/>
    </source>
</evidence>
<evidence type="ECO:0000313" key="6">
    <source>
        <dbReference type="EMBL" id="KPQ32373.1"/>
    </source>
</evidence>
<dbReference type="SUPFAM" id="SSF50475">
    <property type="entry name" value="FMN-binding split barrel"/>
    <property type="match status" value="1"/>
</dbReference>
<evidence type="ECO:0000256" key="4">
    <source>
        <dbReference type="ARBA" id="ARBA00038054"/>
    </source>
</evidence>
<evidence type="ECO:0000256" key="3">
    <source>
        <dbReference type="ARBA" id="ARBA00022643"/>
    </source>
</evidence>
<comment type="similarity">
    <text evidence="4">Belongs to the flavoredoxin family.</text>
</comment>
<dbReference type="GO" id="GO:0010181">
    <property type="term" value="F:FMN binding"/>
    <property type="evidence" value="ECO:0007669"/>
    <property type="project" value="InterPro"/>
</dbReference>
<dbReference type="PANTHER" id="PTHR33798">
    <property type="entry name" value="FLAVOPROTEIN OXYGENASE"/>
    <property type="match status" value="1"/>
</dbReference>
<dbReference type="Pfam" id="PF01613">
    <property type="entry name" value="Flavin_Reduct"/>
    <property type="match status" value="1"/>
</dbReference>
<dbReference type="Proteomes" id="UP000050465">
    <property type="component" value="Unassembled WGS sequence"/>
</dbReference>
<dbReference type="STRING" id="1666911.HLUCCA11_21655"/>
<proteinExistence type="inferred from homology"/>
<protein>
    <submittedName>
        <fullName evidence="6">DIM6/NTAB family protein</fullName>
    </submittedName>
</protein>
<keyword evidence="3" id="KW-0288">FMN</keyword>
<dbReference type="PANTHER" id="PTHR33798:SF5">
    <property type="entry name" value="FLAVIN REDUCTASE LIKE DOMAIN-CONTAINING PROTEIN"/>
    <property type="match status" value="1"/>
</dbReference>
<gene>
    <name evidence="6" type="ORF">HLUCCA11_21655</name>
</gene>
<name>A0A0P7ZR57_9CYAN</name>
<feature type="domain" description="Flavin reductase like" evidence="5">
    <location>
        <begin position="20"/>
        <end position="169"/>
    </location>
</feature>
<evidence type="ECO:0000256" key="1">
    <source>
        <dbReference type="ARBA" id="ARBA00001917"/>
    </source>
</evidence>
<comment type="caution">
    <text evidence="6">The sequence shown here is derived from an EMBL/GenBank/DDBJ whole genome shotgun (WGS) entry which is preliminary data.</text>
</comment>
<sequence length="207" mass="22737">MLTLVTAEMEPPAPYHLLTSVVAPRPIAWVSTISTEGVPNIAPYSFFNAVAGFPPTIMFSVSYRRREPQEKDTLRNVKAIGEFVCHVVDEALSEAMVKTAVELPHNISEFEATGLETLPATEVKPPRLKDASVAMECKVTQIVPVEGSTNVMVLGQVLRFHIRQDLYRQSLGLVDTVKMQPVTRLGGPVEYTKIGELIHLSVPQNSG</sequence>
<dbReference type="PATRIC" id="fig|1666911.3.peg.3734"/>
<dbReference type="SMART" id="SM00903">
    <property type="entry name" value="Flavin_Reduct"/>
    <property type="match status" value="1"/>
</dbReference>
<dbReference type="AlphaFoldDB" id="A0A0P7ZR57"/>
<keyword evidence="2" id="KW-0285">Flavoprotein</keyword>
<accession>A0A0P7ZR57</accession>
<dbReference type="InterPro" id="IPR012349">
    <property type="entry name" value="Split_barrel_FMN-bd"/>
</dbReference>
<dbReference type="EMBL" id="LJZR01000059">
    <property type="protein sequence ID" value="KPQ32373.1"/>
    <property type="molecule type" value="Genomic_DNA"/>
</dbReference>
<organism evidence="6 7">
    <name type="scientific">Phormidesmis priestleyi Ana</name>
    <dbReference type="NCBI Taxonomy" id="1666911"/>
    <lineage>
        <taxon>Bacteria</taxon>
        <taxon>Bacillati</taxon>
        <taxon>Cyanobacteriota</taxon>
        <taxon>Cyanophyceae</taxon>
        <taxon>Leptolyngbyales</taxon>
        <taxon>Leptolyngbyaceae</taxon>
        <taxon>Phormidesmis</taxon>
    </lineage>
</organism>